<organism evidence="2 3">
    <name type="scientific">Diaporthe helianthi</name>
    <dbReference type="NCBI Taxonomy" id="158607"/>
    <lineage>
        <taxon>Eukaryota</taxon>
        <taxon>Fungi</taxon>
        <taxon>Dikarya</taxon>
        <taxon>Ascomycota</taxon>
        <taxon>Pezizomycotina</taxon>
        <taxon>Sordariomycetes</taxon>
        <taxon>Sordariomycetidae</taxon>
        <taxon>Diaporthales</taxon>
        <taxon>Diaporthaceae</taxon>
        <taxon>Diaporthe</taxon>
    </lineage>
</organism>
<comment type="caution">
    <text evidence="2">The sequence shown here is derived from an EMBL/GenBank/DDBJ whole genome shotgun (WGS) entry which is preliminary data.</text>
</comment>
<protein>
    <submittedName>
        <fullName evidence="2">Uncharacterized protein</fullName>
    </submittedName>
</protein>
<keyword evidence="3" id="KW-1185">Reference proteome</keyword>
<accession>A0A2P5HT53</accession>
<name>A0A2P5HT53_DIAHE</name>
<evidence type="ECO:0000313" key="3">
    <source>
        <dbReference type="Proteomes" id="UP000094444"/>
    </source>
</evidence>
<evidence type="ECO:0000256" key="1">
    <source>
        <dbReference type="SAM" id="MobiDB-lite"/>
    </source>
</evidence>
<dbReference type="AlphaFoldDB" id="A0A2P5HT53"/>
<dbReference type="InParanoid" id="A0A2P5HT53"/>
<proteinExistence type="predicted"/>
<gene>
    <name evidence="2" type="ORF">DHEL01_v208181</name>
</gene>
<feature type="region of interest" description="Disordered" evidence="1">
    <location>
        <begin position="81"/>
        <end position="106"/>
    </location>
</feature>
<sequence length="106" mass="11741">MGLSTISQSFRQGKWTSFLPPEVCWTLADGRRAMMSGRRPGAWVVGRQDVIAIVVAFNVRAEIEGISPQWTTRGFFQQALSEEGERAPPFSTTRRHSLGNVGPHLA</sequence>
<evidence type="ECO:0000313" key="2">
    <source>
        <dbReference type="EMBL" id="POS73427.1"/>
    </source>
</evidence>
<reference evidence="2" key="1">
    <citation type="submission" date="2017-09" db="EMBL/GenBank/DDBJ databases">
        <title>Polyketide synthases of a Diaporthe helianthi virulent isolate.</title>
        <authorList>
            <person name="Baroncelli R."/>
        </authorList>
    </citation>
    <scope>NUCLEOTIDE SEQUENCE [LARGE SCALE GENOMIC DNA]</scope>
    <source>
        <strain evidence="2">7/96</strain>
    </source>
</reference>
<dbReference type="Proteomes" id="UP000094444">
    <property type="component" value="Unassembled WGS sequence"/>
</dbReference>
<dbReference type="EMBL" id="MAVT02000801">
    <property type="protein sequence ID" value="POS73427.1"/>
    <property type="molecule type" value="Genomic_DNA"/>
</dbReference>